<reference evidence="1 2" key="1">
    <citation type="journal article" date="2019" name="Genome Biol. Evol.">
        <title>Insights into the evolution of the New World diploid cottons (Gossypium, subgenus Houzingenia) based on genome sequencing.</title>
        <authorList>
            <person name="Grover C.E."/>
            <person name="Arick M.A. 2nd"/>
            <person name="Thrash A."/>
            <person name="Conover J.L."/>
            <person name="Sanders W.S."/>
            <person name="Peterson D.G."/>
            <person name="Frelichowski J.E."/>
            <person name="Scheffler J.A."/>
            <person name="Scheffler B.E."/>
            <person name="Wendel J.F."/>
        </authorList>
    </citation>
    <scope>NUCLEOTIDE SEQUENCE [LARGE SCALE GENOMIC DNA]</scope>
    <source>
        <strain evidence="1">157</strain>
        <tissue evidence="1">Leaf</tissue>
    </source>
</reference>
<accession>A0A7J8NAF0</accession>
<dbReference type="Proteomes" id="UP000593572">
    <property type="component" value="Unassembled WGS sequence"/>
</dbReference>
<dbReference type="AlphaFoldDB" id="A0A7J8NAF0"/>
<gene>
    <name evidence="1" type="ORF">Golob_001143</name>
</gene>
<organism evidence="1 2">
    <name type="scientific">Gossypium lobatum</name>
    <dbReference type="NCBI Taxonomy" id="34289"/>
    <lineage>
        <taxon>Eukaryota</taxon>
        <taxon>Viridiplantae</taxon>
        <taxon>Streptophyta</taxon>
        <taxon>Embryophyta</taxon>
        <taxon>Tracheophyta</taxon>
        <taxon>Spermatophyta</taxon>
        <taxon>Magnoliopsida</taxon>
        <taxon>eudicotyledons</taxon>
        <taxon>Gunneridae</taxon>
        <taxon>Pentapetalae</taxon>
        <taxon>rosids</taxon>
        <taxon>malvids</taxon>
        <taxon>Malvales</taxon>
        <taxon>Malvaceae</taxon>
        <taxon>Malvoideae</taxon>
        <taxon>Gossypium</taxon>
    </lineage>
</organism>
<feature type="non-terminal residue" evidence="1">
    <location>
        <position position="1"/>
    </location>
</feature>
<evidence type="ECO:0000313" key="1">
    <source>
        <dbReference type="EMBL" id="MBA0573895.1"/>
    </source>
</evidence>
<evidence type="ECO:0000313" key="2">
    <source>
        <dbReference type="Proteomes" id="UP000593572"/>
    </source>
</evidence>
<proteinExistence type="predicted"/>
<dbReference type="EMBL" id="JABEZX010000013">
    <property type="protein sequence ID" value="MBA0573895.1"/>
    <property type="molecule type" value="Genomic_DNA"/>
</dbReference>
<sequence>MEATRFDNEKFDGFTNFNLWQTWMIAILVQTGLKNKADRQAFVSVASKKQDKKCHYYKKLGHIKAYCYKLQNKMVSESNEEDVAGANLAKESDDDFFLVSTSDSSELTSEWILDSG</sequence>
<protein>
    <submittedName>
        <fullName evidence="1">Uncharacterized protein</fullName>
    </submittedName>
</protein>
<comment type="caution">
    <text evidence="1">The sequence shown here is derived from an EMBL/GenBank/DDBJ whole genome shotgun (WGS) entry which is preliminary data.</text>
</comment>
<name>A0A7J8NAF0_9ROSI</name>
<keyword evidence="2" id="KW-1185">Reference proteome</keyword>